<accession>A0A9N8VKD5</accession>
<dbReference type="Pfam" id="PF09804">
    <property type="entry name" value="DENND11"/>
    <property type="match status" value="1"/>
</dbReference>
<dbReference type="OrthoDB" id="2152680at2759"/>
<name>A0A9N8VKD5_9GLOM</name>
<evidence type="ECO:0000313" key="2">
    <source>
        <dbReference type="Proteomes" id="UP000789508"/>
    </source>
</evidence>
<dbReference type="PANTHER" id="PTHR28153">
    <property type="entry name" value="PROTEIN, PUTATIVE-RELATED"/>
    <property type="match status" value="1"/>
</dbReference>
<dbReference type="AlphaFoldDB" id="A0A9N8VKD5"/>
<dbReference type="GO" id="GO:0005811">
    <property type="term" value="C:lipid droplet"/>
    <property type="evidence" value="ECO:0007669"/>
    <property type="project" value="TreeGrafter"/>
</dbReference>
<reference evidence="1" key="1">
    <citation type="submission" date="2021-06" db="EMBL/GenBank/DDBJ databases">
        <authorList>
            <person name="Kallberg Y."/>
            <person name="Tangrot J."/>
            <person name="Rosling A."/>
        </authorList>
    </citation>
    <scope>NUCLEOTIDE SEQUENCE</scope>
    <source>
        <strain evidence="1">FL130A</strain>
    </source>
</reference>
<dbReference type="PANTHER" id="PTHR28153:SF1">
    <property type="entry name" value="DUF4484 DOMAIN-CONTAINING PROTEIN"/>
    <property type="match status" value="1"/>
</dbReference>
<comment type="caution">
    <text evidence="1">The sequence shown here is derived from an EMBL/GenBank/DDBJ whole genome shotgun (WGS) entry which is preliminary data.</text>
</comment>
<dbReference type="InterPro" id="IPR018626">
    <property type="entry name" value="LCHN/Anr2"/>
</dbReference>
<dbReference type="EMBL" id="CAJVPS010000106">
    <property type="protein sequence ID" value="CAG8452843.1"/>
    <property type="molecule type" value="Genomic_DNA"/>
</dbReference>
<dbReference type="Proteomes" id="UP000789508">
    <property type="component" value="Unassembled WGS sequence"/>
</dbReference>
<feature type="non-terminal residue" evidence="1">
    <location>
        <position position="1"/>
    </location>
</feature>
<proteinExistence type="predicted"/>
<organism evidence="1 2">
    <name type="scientific">Ambispora leptoticha</name>
    <dbReference type="NCBI Taxonomy" id="144679"/>
    <lineage>
        <taxon>Eukaryota</taxon>
        <taxon>Fungi</taxon>
        <taxon>Fungi incertae sedis</taxon>
        <taxon>Mucoromycota</taxon>
        <taxon>Glomeromycotina</taxon>
        <taxon>Glomeromycetes</taxon>
        <taxon>Archaeosporales</taxon>
        <taxon>Ambisporaceae</taxon>
        <taxon>Ambispora</taxon>
    </lineage>
</organism>
<gene>
    <name evidence="1" type="ORF">ALEPTO_LOCUS1110</name>
</gene>
<protein>
    <submittedName>
        <fullName evidence="1">13366_t:CDS:1</fullName>
    </submittedName>
</protein>
<keyword evidence="2" id="KW-1185">Reference proteome</keyword>
<evidence type="ECO:0000313" key="1">
    <source>
        <dbReference type="EMBL" id="CAG8452843.1"/>
    </source>
</evidence>
<dbReference type="InterPro" id="IPR053056">
    <property type="entry name" value="Lipid_Metab_Assoc_Protein"/>
</dbReference>
<sequence>MAVKNTDLKRESIELLMDTSSKITETNNNNTSFSSNEALIPKLKTSTPSIGQLPKNVVAIFVVRFDTKHGNTIEWQHPKDFDLNGVEFSAMPSGLHLMKKDIIYFVRPPYIGLSVYENVPTFDQSQDRGAHMAAVGILVTKTSETEIYGQPWRHVEFLQSQVRQHVNVSSDYSVLEGFFSEHGCLKNNHGNDNIISRSLLSSSSPRHSLKNTYFSASMMTAIGSNGIINDEISYLNHQELSNSPSHPAHHFSSFIQYFGPSIFVLWKAAILNKRILYYSAPPVETGCHFVYGTCQLVNFSDNIKQIIHGGDGAEKNQLQPLFNIGVHEIDMIKSMKNGVVACTTDRIFQSKQNLYDLLINFSSETAEASLSNTTSFSSAATTSKSSPSFVPSPDPSSLMQKLITLNSADFQRYRDLSKLLGPHGDNNREEEWRQYSLIEHWQRILNNWLGGYGGGNTSNIGYLRLNNIDDEDGDEARVSRDIAEDGTFNSLTTIVPPKDAHDIEIELTNYFNTLTSNLLSELNSMITTLSVFESDDDHLISIYPEHMSTLGLDARADCLFIKELCRIYFGKEVQVVGTGSGRVIVGNEGMVETNVLYTLYDTLCMFVEM</sequence>